<evidence type="ECO:0000256" key="6">
    <source>
        <dbReference type="ARBA" id="ARBA00022833"/>
    </source>
</evidence>
<protein>
    <recommendedName>
        <fullName evidence="4">alcohol dehydrogenase</fullName>
        <ecNumber evidence="4">1.1.1.1</ecNumber>
    </recommendedName>
</protein>
<accession>A0A835J1T5</accession>
<dbReference type="Gene3D" id="3.90.180.10">
    <property type="entry name" value="Medium-chain alcohol dehydrogenases, catalytic domain"/>
    <property type="match status" value="2"/>
</dbReference>
<evidence type="ECO:0000256" key="1">
    <source>
        <dbReference type="ARBA" id="ARBA00001947"/>
    </source>
</evidence>
<evidence type="ECO:0000256" key="9">
    <source>
        <dbReference type="ARBA" id="ARBA00049164"/>
    </source>
</evidence>
<comment type="similarity">
    <text evidence="2">Belongs to the zinc-containing alcohol dehydrogenase family. Class-III subfamily.</text>
</comment>
<dbReference type="GO" id="GO:0051903">
    <property type="term" value="F:S-(hydroxymethyl)glutathione dehydrogenase [NAD(P)+] activity"/>
    <property type="evidence" value="ECO:0007669"/>
    <property type="project" value="TreeGrafter"/>
</dbReference>
<comment type="catalytic activity">
    <reaction evidence="10">
        <text>a primary alcohol + NAD(+) = an aldehyde + NADH + H(+)</text>
        <dbReference type="Rhea" id="RHEA:10736"/>
        <dbReference type="ChEBI" id="CHEBI:15378"/>
        <dbReference type="ChEBI" id="CHEBI:15734"/>
        <dbReference type="ChEBI" id="CHEBI:17478"/>
        <dbReference type="ChEBI" id="CHEBI:57540"/>
        <dbReference type="ChEBI" id="CHEBI:57945"/>
        <dbReference type="EC" id="1.1.1.1"/>
    </reaction>
</comment>
<dbReference type="PANTHER" id="PTHR43880">
    <property type="entry name" value="ALCOHOL DEHYDROGENASE"/>
    <property type="match status" value="1"/>
</dbReference>
<dbReference type="GO" id="GO:0004022">
    <property type="term" value="F:alcohol dehydrogenase (NAD+) activity"/>
    <property type="evidence" value="ECO:0007669"/>
    <property type="project" value="UniProtKB-EC"/>
</dbReference>
<dbReference type="GO" id="GO:0008270">
    <property type="term" value="F:zinc ion binding"/>
    <property type="evidence" value="ECO:0007669"/>
    <property type="project" value="TreeGrafter"/>
</dbReference>
<keyword evidence="5" id="KW-0479">Metal-binding</keyword>
<evidence type="ECO:0000313" key="12">
    <source>
        <dbReference type="EMBL" id="KAF9661241.1"/>
    </source>
</evidence>
<evidence type="ECO:0000256" key="5">
    <source>
        <dbReference type="ARBA" id="ARBA00022723"/>
    </source>
</evidence>
<dbReference type="SMART" id="SM00829">
    <property type="entry name" value="PKS_ER"/>
    <property type="match status" value="1"/>
</dbReference>
<comment type="subunit">
    <text evidence="3">Homodimer.</text>
</comment>
<gene>
    <name evidence="12" type="ORF">SADUNF_Sadunf19G0047800</name>
</gene>
<keyword evidence="6" id="KW-0862">Zinc</keyword>
<keyword evidence="8" id="KW-0520">NAD</keyword>
<evidence type="ECO:0000256" key="2">
    <source>
        <dbReference type="ARBA" id="ARBA00010902"/>
    </source>
</evidence>
<evidence type="ECO:0000313" key="13">
    <source>
        <dbReference type="Proteomes" id="UP000657918"/>
    </source>
</evidence>
<dbReference type="Gene3D" id="3.40.50.720">
    <property type="entry name" value="NAD(P)-binding Rossmann-like Domain"/>
    <property type="match status" value="2"/>
</dbReference>
<evidence type="ECO:0000256" key="7">
    <source>
        <dbReference type="ARBA" id="ARBA00023002"/>
    </source>
</evidence>
<comment type="cofactor">
    <cofactor evidence="1">
        <name>Zn(2+)</name>
        <dbReference type="ChEBI" id="CHEBI:29105"/>
    </cofactor>
</comment>
<dbReference type="Pfam" id="PF00107">
    <property type="entry name" value="ADH_zinc_N"/>
    <property type="match status" value="1"/>
</dbReference>
<dbReference type="CDD" id="cd08277">
    <property type="entry name" value="liver_alcohol_DH_like"/>
    <property type="match status" value="1"/>
</dbReference>
<dbReference type="GO" id="GO:0005829">
    <property type="term" value="C:cytosol"/>
    <property type="evidence" value="ECO:0007669"/>
    <property type="project" value="TreeGrafter"/>
</dbReference>
<dbReference type="OrthoDB" id="417550at2759"/>
<feature type="domain" description="Enoyl reductase (ER)" evidence="11">
    <location>
        <begin position="383"/>
        <end position="740"/>
    </location>
</feature>
<evidence type="ECO:0000256" key="4">
    <source>
        <dbReference type="ARBA" id="ARBA00013190"/>
    </source>
</evidence>
<dbReference type="InterPro" id="IPR036291">
    <property type="entry name" value="NAD(P)-bd_dom_sf"/>
</dbReference>
<evidence type="ECO:0000256" key="3">
    <source>
        <dbReference type="ARBA" id="ARBA00011738"/>
    </source>
</evidence>
<dbReference type="Proteomes" id="UP000657918">
    <property type="component" value="Unassembled WGS sequence"/>
</dbReference>
<comment type="caution">
    <text evidence="12">The sequence shown here is derived from an EMBL/GenBank/DDBJ whole genome shotgun (WGS) entry which is preliminary data.</text>
</comment>
<keyword evidence="7" id="KW-0560">Oxidoreductase</keyword>
<comment type="catalytic activity">
    <reaction evidence="9">
        <text>a secondary alcohol + NAD(+) = a ketone + NADH + H(+)</text>
        <dbReference type="Rhea" id="RHEA:10740"/>
        <dbReference type="ChEBI" id="CHEBI:15378"/>
        <dbReference type="ChEBI" id="CHEBI:17087"/>
        <dbReference type="ChEBI" id="CHEBI:35681"/>
        <dbReference type="ChEBI" id="CHEBI:57540"/>
        <dbReference type="ChEBI" id="CHEBI:57945"/>
        <dbReference type="EC" id="1.1.1.1"/>
    </reaction>
</comment>
<organism evidence="12 13">
    <name type="scientific">Salix dunnii</name>
    <dbReference type="NCBI Taxonomy" id="1413687"/>
    <lineage>
        <taxon>Eukaryota</taxon>
        <taxon>Viridiplantae</taxon>
        <taxon>Streptophyta</taxon>
        <taxon>Embryophyta</taxon>
        <taxon>Tracheophyta</taxon>
        <taxon>Spermatophyta</taxon>
        <taxon>Magnoliopsida</taxon>
        <taxon>eudicotyledons</taxon>
        <taxon>Gunneridae</taxon>
        <taxon>Pentapetalae</taxon>
        <taxon>rosids</taxon>
        <taxon>fabids</taxon>
        <taxon>Malpighiales</taxon>
        <taxon>Salicaceae</taxon>
        <taxon>Saliceae</taxon>
        <taxon>Salix</taxon>
    </lineage>
</organism>
<evidence type="ECO:0000259" key="11">
    <source>
        <dbReference type="SMART" id="SM00829"/>
    </source>
</evidence>
<dbReference type="SUPFAM" id="SSF51735">
    <property type="entry name" value="NAD(P)-binding Rossmann-fold domains"/>
    <property type="match status" value="2"/>
</dbReference>
<dbReference type="InterPro" id="IPR013149">
    <property type="entry name" value="ADH-like_C"/>
</dbReference>
<dbReference type="InterPro" id="IPR013154">
    <property type="entry name" value="ADH-like_N"/>
</dbReference>
<keyword evidence="13" id="KW-1185">Reference proteome</keyword>
<dbReference type="EC" id="1.1.1.1" evidence="4"/>
<dbReference type="PANTHER" id="PTHR43880:SF48">
    <property type="entry name" value="ENOYL REDUCTASE (ER) DOMAIN-CONTAINING PROTEIN"/>
    <property type="match status" value="1"/>
</dbReference>
<dbReference type="Pfam" id="PF08240">
    <property type="entry name" value="ADH_N"/>
    <property type="match status" value="2"/>
</dbReference>
<reference evidence="12 13" key="1">
    <citation type="submission" date="2020-10" db="EMBL/GenBank/DDBJ databases">
        <title>Plant Genome Project.</title>
        <authorList>
            <person name="Zhang R.-G."/>
        </authorList>
    </citation>
    <scope>NUCLEOTIDE SEQUENCE [LARGE SCALE GENOMIC DNA]</scope>
    <source>
        <strain evidence="12">FAFU-HL-1</strain>
        <tissue evidence="12">Leaf</tissue>
    </source>
</reference>
<evidence type="ECO:0000256" key="8">
    <source>
        <dbReference type="ARBA" id="ARBA00023027"/>
    </source>
</evidence>
<dbReference type="FunFam" id="3.90.180.10:FF:000007">
    <property type="entry name" value="Alcohol dehydrogenase 6"/>
    <property type="match status" value="2"/>
</dbReference>
<sequence length="742" mass="79997">MAQLRLSLQHAYVESIFYFRFASCEHSISIPRQCQRAAAHRSLHVKSSVCSNLIRASSASGSNMGMRRAIEPLFPRVLGHEGVGAVESFGDEVDGLEEGDYVIPTMLAECGACENCTSANTNLCLTYPFSRSGLMSDGTSRMSIKGHKLYHMFSCSTWSEYMVIDSKFVCKIDPGIALPHASLLSCGFSTGFGAAWKEVQVIKGSSVAVLGLGAVGLGVTEGARMHGAARIIGIDKNTMKKDKGLAFGMTDFINPDEYSDKSISQIIKDLTGGMGGKGKTVVIGGGIKSVKIDYFPLLSGRTLKGSIFGGLKVKSDLPIVFEKCKNKEFHLDELLTHEVTLQDIEKAFELLKQPDCVKHQHSSAMSKSSSSQIITCKAAVIWGCGEPLKVEEIQIDPPKSTEVRVRMLYASLCQTDIIRAQGKEDPLPLFPRVLGHEGVGAVESFGDEVDGLEEGDHVIPTMLAECGACENCTSANTNLCLTYPFSLGGLMSDGTSRMSIKGHKLYHMFSCSTWSEYMVIDSKFVCKIDPGIALPHASLLSCGFSTGFGAAWKEAPVKKGSTVAVLGLGAVGLGVTEGARMQGAARIIGIDKNTMKKDKGLAFGMTDFINPDEYSDKSISQIIKDLTGGMGVDYCFECVGAESLINQAIQATKEGKGKTIVIGAGIKSVKIDYFPLLSGRTLKGSIFGGLKVNSDLPIVLEKCKNKEFHLDELLTHEVTLQDIEKAFELLKQPDCVKVLIKI</sequence>
<dbReference type="EMBL" id="JADGMS010000019">
    <property type="protein sequence ID" value="KAF9661241.1"/>
    <property type="molecule type" value="Genomic_DNA"/>
</dbReference>
<proteinExistence type="inferred from homology"/>
<dbReference type="InterPro" id="IPR020843">
    <property type="entry name" value="ER"/>
</dbReference>
<dbReference type="FunFam" id="3.40.50.720:FF:000003">
    <property type="entry name" value="S-(hydroxymethyl)glutathione dehydrogenase"/>
    <property type="match status" value="2"/>
</dbReference>
<dbReference type="InterPro" id="IPR011032">
    <property type="entry name" value="GroES-like_sf"/>
</dbReference>
<name>A0A835J1T5_9ROSI</name>
<dbReference type="SUPFAM" id="SSF50129">
    <property type="entry name" value="GroES-like"/>
    <property type="match status" value="3"/>
</dbReference>
<dbReference type="GO" id="GO:0046294">
    <property type="term" value="P:formaldehyde catabolic process"/>
    <property type="evidence" value="ECO:0007669"/>
    <property type="project" value="TreeGrafter"/>
</dbReference>
<evidence type="ECO:0000256" key="10">
    <source>
        <dbReference type="ARBA" id="ARBA00049243"/>
    </source>
</evidence>
<dbReference type="AlphaFoldDB" id="A0A835J1T5"/>